<proteinExistence type="predicted"/>
<reference evidence="1" key="1">
    <citation type="submission" date="2021-04" db="EMBL/GenBank/DDBJ databases">
        <title>Genome sequence of Woronichinia naegeliana from Washington state freshwater lake bloom.</title>
        <authorList>
            <person name="Dreher T.W."/>
        </authorList>
    </citation>
    <scope>NUCLEOTIDE SEQUENCE</scope>
    <source>
        <strain evidence="1">WA131</strain>
    </source>
</reference>
<sequence length="171" mass="18657">MIKRLQKIVTFGLIPVLLILAIAACSPKPPSRFDQAQQTSTQRGATAVVKESAKGSDFNQFFPKSGDGYERVYTQEKKGFAEAKLKKDGQDLAVMAISDIRNTPTAANKFQNSTTQIGGFPAVKQGSTGTAVLVADRYQVKVLSRNPSFTASDRQVWLEKFDLQGLAKLKS</sequence>
<accession>A0A977L1N9</accession>
<dbReference type="AlphaFoldDB" id="A0A977L1N9"/>
<dbReference type="PROSITE" id="PS51257">
    <property type="entry name" value="PROKAR_LIPOPROTEIN"/>
    <property type="match status" value="1"/>
</dbReference>
<protein>
    <submittedName>
        <fullName evidence="1">Uncharacterized protein</fullName>
    </submittedName>
</protein>
<dbReference type="EMBL" id="CP073041">
    <property type="protein sequence ID" value="UXE63902.1"/>
    <property type="molecule type" value="Genomic_DNA"/>
</dbReference>
<dbReference type="KEGG" id="wna:KA717_15955"/>
<evidence type="ECO:0000313" key="1">
    <source>
        <dbReference type="EMBL" id="UXE63902.1"/>
    </source>
</evidence>
<gene>
    <name evidence="1" type="ORF">KA717_15955</name>
</gene>
<dbReference type="Proteomes" id="UP001065613">
    <property type="component" value="Chromosome"/>
</dbReference>
<organism evidence="1">
    <name type="scientific">Woronichinia naegeliana WA131</name>
    <dbReference type="NCBI Taxonomy" id="2824559"/>
    <lineage>
        <taxon>Bacteria</taxon>
        <taxon>Bacillati</taxon>
        <taxon>Cyanobacteriota</taxon>
        <taxon>Cyanophyceae</taxon>
        <taxon>Synechococcales</taxon>
        <taxon>Coelosphaeriaceae</taxon>
        <taxon>Woronichinia</taxon>
    </lineage>
</organism>
<name>A0A977L1N9_9CYAN</name>